<sequence length="520" mass="56241">MKKRILACLMAVMATASFTSCGSSDNGSSTDSTGNSQTSSTESAASSGEVTTVDFHYINFGTLADTAPVNDVINAYLEEQGKDVRVNLLMYDAASYNDQMNLMISSGEPVDLFLPLAGVSSCVSKGQIYDITDMAEANCPGAMELTSDWLKAATVDGRLYGIPVYKGIMLQNYFIASQAMVDELGIDLSTLSSLEDLPAVFDQVKAAYPDVYPLVPLNANAYNLLDFFLGTTNGYRIDMLGDRTNTCTGCIVGDDMTVVNLYETDAFRECCELAYEWQAAGYLMPDTSTSPDAASSLMAAKRGFATVGGYGNSPEVLSSNSLGGGSEPAYYQLIESPYLTSTSVSLNYVVGITSEHPEAALRFLDLTYTDEFVTNSILYGVEGRDYKKVTDQTITYADGVDATTVAYDSITTCGILGSQFIQWGRDQDEEQLIADREFMQSNIENAVVSPAFGFVFDSSPVKTEVSSVSNVITQYFNALTNGELDPSVYIDEFNQKLKDAGLEAIIAEKQAQLDAWKESN</sequence>
<accession>A0A9D1H705</accession>
<dbReference type="AlphaFoldDB" id="A0A9D1H705"/>
<evidence type="ECO:0000256" key="1">
    <source>
        <dbReference type="SAM" id="MobiDB-lite"/>
    </source>
</evidence>
<evidence type="ECO:0000313" key="5">
    <source>
        <dbReference type="Proteomes" id="UP000824160"/>
    </source>
</evidence>
<gene>
    <name evidence="4" type="ORF">IAC43_03635</name>
</gene>
<feature type="domain" description="DUF3502" evidence="3">
    <location>
        <begin position="450"/>
        <end position="517"/>
    </location>
</feature>
<proteinExistence type="predicted"/>
<dbReference type="PROSITE" id="PS51257">
    <property type="entry name" value="PROKAR_LIPOPROTEIN"/>
    <property type="match status" value="1"/>
</dbReference>
<protein>
    <submittedName>
        <fullName evidence="4">ABC transporter substrate-binding protein</fullName>
    </submittedName>
</protein>
<dbReference type="Gene3D" id="3.40.190.10">
    <property type="entry name" value="Periplasmic binding protein-like II"/>
    <property type="match status" value="1"/>
</dbReference>
<feature type="signal peptide" evidence="2">
    <location>
        <begin position="1"/>
        <end position="21"/>
    </location>
</feature>
<organism evidence="4 5">
    <name type="scientific">Candidatus Faecivivens stercoripullorum</name>
    <dbReference type="NCBI Taxonomy" id="2840805"/>
    <lineage>
        <taxon>Bacteria</taxon>
        <taxon>Bacillati</taxon>
        <taxon>Bacillota</taxon>
        <taxon>Clostridia</taxon>
        <taxon>Eubacteriales</taxon>
        <taxon>Oscillospiraceae</taxon>
        <taxon>Oscillospiraceae incertae sedis</taxon>
        <taxon>Candidatus Faecivivens</taxon>
    </lineage>
</organism>
<evidence type="ECO:0000256" key="2">
    <source>
        <dbReference type="SAM" id="SignalP"/>
    </source>
</evidence>
<reference evidence="4" key="2">
    <citation type="journal article" date="2021" name="PeerJ">
        <title>Extensive microbial diversity within the chicken gut microbiome revealed by metagenomics and culture.</title>
        <authorList>
            <person name="Gilroy R."/>
            <person name="Ravi A."/>
            <person name="Getino M."/>
            <person name="Pursley I."/>
            <person name="Horton D.L."/>
            <person name="Alikhan N.F."/>
            <person name="Baker D."/>
            <person name="Gharbi K."/>
            <person name="Hall N."/>
            <person name="Watson M."/>
            <person name="Adriaenssens E.M."/>
            <person name="Foster-Nyarko E."/>
            <person name="Jarju S."/>
            <person name="Secka A."/>
            <person name="Antonio M."/>
            <person name="Oren A."/>
            <person name="Chaudhuri R.R."/>
            <person name="La Ragione R."/>
            <person name="Hildebrand F."/>
            <person name="Pallen M.J."/>
        </authorList>
    </citation>
    <scope>NUCLEOTIDE SEQUENCE</scope>
    <source>
        <strain evidence="4">ChiBcec7-5410</strain>
    </source>
</reference>
<dbReference type="Pfam" id="PF13416">
    <property type="entry name" value="SBP_bac_8"/>
    <property type="match status" value="1"/>
</dbReference>
<dbReference type="SUPFAM" id="SSF53850">
    <property type="entry name" value="Periplasmic binding protein-like II"/>
    <property type="match status" value="1"/>
</dbReference>
<evidence type="ECO:0000259" key="3">
    <source>
        <dbReference type="Pfam" id="PF12010"/>
    </source>
</evidence>
<keyword evidence="2" id="KW-0732">Signal</keyword>
<feature type="region of interest" description="Disordered" evidence="1">
    <location>
        <begin position="20"/>
        <end position="47"/>
    </location>
</feature>
<dbReference type="InterPro" id="IPR022627">
    <property type="entry name" value="DUF3502"/>
</dbReference>
<dbReference type="EMBL" id="DVLW01000097">
    <property type="protein sequence ID" value="HIT94252.1"/>
    <property type="molecule type" value="Genomic_DNA"/>
</dbReference>
<name>A0A9D1H705_9FIRM</name>
<dbReference type="Pfam" id="PF12010">
    <property type="entry name" value="DUF3502"/>
    <property type="match status" value="1"/>
</dbReference>
<reference evidence="4" key="1">
    <citation type="submission" date="2020-10" db="EMBL/GenBank/DDBJ databases">
        <authorList>
            <person name="Gilroy R."/>
        </authorList>
    </citation>
    <scope>NUCLEOTIDE SEQUENCE</scope>
    <source>
        <strain evidence="4">ChiBcec7-5410</strain>
    </source>
</reference>
<comment type="caution">
    <text evidence="4">The sequence shown here is derived from an EMBL/GenBank/DDBJ whole genome shotgun (WGS) entry which is preliminary data.</text>
</comment>
<dbReference type="InterPro" id="IPR006059">
    <property type="entry name" value="SBP"/>
</dbReference>
<dbReference type="Proteomes" id="UP000824160">
    <property type="component" value="Unassembled WGS sequence"/>
</dbReference>
<evidence type="ECO:0000313" key="4">
    <source>
        <dbReference type="EMBL" id="HIT94252.1"/>
    </source>
</evidence>
<feature type="chain" id="PRO_5039323058" evidence="2">
    <location>
        <begin position="22"/>
        <end position="520"/>
    </location>
</feature>